<dbReference type="GO" id="GO:0005737">
    <property type="term" value="C:cytoplasm"/>
    <property type="evidence" value="ECO:0007669"/>
    <property type="project" value="TreeGrafter"/>
</dbReference>
<gene>
    <name evidence="5" type="ORF">C9374_006639</name>
</gene>
<keyword evidence="2 3" id="KW-0040">ANK repeat</keyword>
<evidence type="ECO:0000256" key="4">
    <source>
        <dbReference type="SAM" id="MobiDB-lite"/>
    </source>
</evidence>
<dbReference type="SMART" id="SM00248">
    <property type="entry name" value="ANK"/>
    <property type="match status" value="4"/>
</dbReference>
<dbReference type="PROSITE" id="PS50297">
    <property type="entry name" value="ANK_REP_REGION"/>
    <property type="match status" value="3"/>
</dbReference>
<evidence type="ECO:0000313" key="6">
    <source>
        <dbReference type="Proteomes" id="UP000816034"/>
    </source>
</evidence>
<keyword evidence="6" id="KW-1185">Reference proteome</keyword>
<feature type="repeat" description="ANK" evidence="3">
    <location>
        <begin position="309"/>
        <end position="341"/>
    </location>
</feature>
<dbReference type="Gene3D" id="1.25.40.20">
    <property type="entry name" value="Ankyrin repeat-containing domain"/>
    <property type="match status" value="2"/>
</dbReference>
<evidence type="ECO:0000313" key="5">
    <source>
        <dbReference type="EMBL" id="KAG2379522.1"/>
    </source>
</evidence>
<reference evidence="5 6" key="1">
    <citation type="journal article" date="2018" name="BMC Genomics">
        <title>The genome of Naegleria lovaniensis, the basis for a comparative approach to unravel pathogenicity factors of the human pathogenic amoeba N. fowleri.</title>
        <authorList>
            <person name="Liechti N."/>
            <person name="Schurch N."/>
            <person name="Bruggmann R."/>
            <person name="Wittwer M."/>
        </authorList>
    </citation>
    <scope>NUCLEOTIDE SEQUENCE [LARGE SCALE GENOMIC DNA]</scope>
    <source>
        <strain evidence="5 6">ATCC 30569</strain>
    </source>
</reference>
<protein>
    <submittedName>
        <fullName evidence="5">Uncharacterized protein</fullName>
    </submittedName>
</protein>
<dbReference type="EMBL" id="PYSW02000028">
    <property type="protein sequence ID" value="KAG2379522.1"/>
    <property type="molecule type" value="Genomic_DNA"/>
</dbReference>
<feature type="compositionally biased region" description="Polar residues" evidence="4">
    <location>
        <begin position="12"/>
        <end position="26"/>
    </location>
</feature>
<dbReference type="AlphaFoldDB" id="A0AA88GHH4"/>
<feature type="compositionally biased region" description="Basic residues" evidence="4">
    <location>
        <begin position="1"/>
        <end position="11"/>
    </location>
</feature>
<evidence type="ECO:0000256" key="1">
    <source>
        <dbReference type="ARBA" id="ARBA00022737"/>
    </source>
</evidence>
<sequence>MPPKKWVKRSSKTSSSENPVQSSSYGIPTEKLDHSVISNIFSSVSKLNWDQFEQFCCEYGSEVVVAQKLFGMNLAHVLVNHGDEDLMSSDISRTDSTNFNNFNGDNNHDEIIVQNNIRTVNDFLCQLIKKGVDLNFEDSRNQLKPIHLCAKRCSKSYAWILTMIIEGRQIPTCMCGNGFTPLHYAISFNRLELVREMLEASSWSMDFGEFIPSRFISSFQKTREDALRSSQPQGHRVLFPIHIAAKEGHVEILKYLVVHGAATLQQNSQLLQSILECYGMQNLSLLESRDNREDSLTRFIVNMTTLDTFSMSPLMLSIKEGHISCVQLLLSLGANANQCDARGKSCLVYASENFLHKEAIKHMLGIDYAQNDLIYGESCKDDTHSFLMSCFLQPISLSSDISDTPAVEESTTNQEENFADTSLADNIEDNIYYI</sequence>
<feature type="repeat" description="ANK" evidence="3">
    <location>
        <begin position="240"/>
        <end position="268"/>
    </location>
</feature>
<dbReference type="PANTHER" id="PTHR24198">
    <property type="entry name" value="ANKYRIN REPEAT AND PROTEIN KINASE DOMAIN-CONTAINING PROTEIN"/>
    <property type="match status" value="1"/>
</dbReference>
<dbReference type="GeneID" id="68099093"/>
<comment type="caution">
    <text evidence="5">The sequence shown here is derived from an EMBL/GenBank/DDBJ whole genome shotgun (WGS) entry which is preliminary data.</text>
</comment>
<dbReference type="PRINTS" id="PR01415">
    <property type="entry name" value="ANKYRIN"/>
</dbReference>
<name>A0AA88GHH4_NAELO</name>
<dbReference type="PROSITE" id="PS50088">
    <property type="entry name" value="ANK_REPEAT"/>
    <property type="match status" value="3"/>
</dbReference>
<dbReference type="SUPFAM" id="SSF48403">
    <property type="entry name" value="Ankyrin repeat"/>
    <property type="match status" value="1"/>
</dbReference>
<feature type="repeat" description="ANK" evidence="3">
    <location>
        <begin position="177"/>
        <end position="202"/>
    </location>
</feature>
<dbReference type="InterPro" id="IPR002110">
    <property type="entry name" value="Ankyrin_rpt"/>
</dbReference>
<accession>A0AA88GHH4</accession>
<dbReference type="RefSeq" id="XP_044546784.1">
    <property type="nucleotide sequence ID" value="XM_044696521.1"/>
</dbReference>
<dbReference type="PANTHER" id="PTHR24198:SF165">
    <property type="entry name" value="ANKYRIN REPEAT-CONTAINING PROTEIN-RELATED"/>
    <property type="match status" value="1"/>
</dbReference>
<keyword evidence="1" id="KW-0677">Repeat</keyword>
<dbReference type="Pfam" id="PF00023">
    <property type="entry name" value="Ank"/>
    <property type="match status" value="1"/>
</dbReference>
<proteinExistence type="predicted"/>
<dbReference type="InterPro" id="IPR036770">
    <property type="entry name" value="Ankyrin_rpt-contain_sf"/>
</dbReference>
<organism evidence="5 6">
    <name type="scientific">Naegleria lovaniensis</name>
    <name type="common">Amoeba</name>
    <dbReference type="NCBI Taxonomy" id="51637"/>
    <lineage>
        <taxon>Eukaryota</taxon>
        <taxon>Discoba</taxon>
        <taxon>Heterolobosea</taxon>
        <taxon>Tetramitia</taxon>
        <taxon>Eutetramitia</taxon>
        <taxon>Vahlkampfiidae</taxon>
        <taxon>Naegleria</taxon>
    </lineage>
</organism>
<feature type="region of interest" description="Disordered" evidence="4">
    <location>
        <begin position="1"/>
        <end position="26"/>
    </location>
</feature>
<dbReference type="Proteomes" id="UP000816034">
    <property type="component" value="Unassembled WGS sequence"/>
</dbReference>
<dbReference type="Pfam" id="PF12796">
    <property type="entry name" value="Ank_2"/>
    <property type="match status" value="2"/>
</dbReference>
<evidence type="ECO:0000256" key="2">
    <source>
        <dbReference type="ARBA" id="ARBA00023043"/>
    </source>
</evidence>
<evidence type="ECO:0000256" key="3">
    <source>
        <dbReference type="PROSITE-ProRule" id="PRU00023"/>
    </source>
</evidence>